<feature type="non-terminal residue" evidence="3">
    <location>
        <position position="1"/>
    </location>
</feature>
<sequence>LQIYGPPVSPPTVKAFAATDIAPTTAVLNGSVDAEELEVTDCHFEYGPTASYGQSQPCEGAVPADTDAHPVSAELSGLAPNGSTYHYRVVATNTAGTSFSTPDRTFATVDQVITEGSTGISNPPPQSTAPSSLGMGF</sequence>
<dbReference type="AlphaFoldDB" id="A0A060BT11"/>
<dbReference type="CDD" id="cd00063">
    <property type="entry name" value="FN3"/>
    <property type="match status" value="1"/>
</dbReference>
<dbReference type="EMBL" id="KF118555">
    <property type="protein sequence ID" value="AIA85817.1"/>
    <property type="molecule type" value="Genomic_DNA"/>
</dbReference>
<evidence type="ECO:0000256" key="1">
    <source>
        <dbReference type="ARBA" id="ARBA00023295"/>
    </source>
</evidence>
<dbReference type="InterPro" id="IPR003961">
    <property type="entry name" value="FN3_dom"/>
</dbReference>
<dbReference type="InterPro" id="IPR036116">
    <property type="entry name" value="FN3_sf"/>
</dbReference>
<dbReference type="GO" id="GO:0016798">
    <property type="term" value="F:hydrolase activity, acting on glycosyl bonds"/>
    <property type="evidence" value="ECO:0007669"/>
    <property type="project" value="UniProtKB-KW"/>
</dbReference>
<organism evidence="3">
    <name type="scientific">uncultured Conexibacter sp</name>
    <dbReference type="NCBI Taxonomy" id="259313"/>
    <lineage>
        <taxon>Bacteria</taxon>
        <taxon>Bacillati</taxon>
        <taxon>Actinomycetota</taxon>
        <taxon>Thermoleophilia</taxon>
        <taxon>Solirubrobacterales</taxon>
        <taxon>Conexibacteraceae</taxon>
        <taxon>Conexibacter</taxon>
        <taxon>environmental samples</taxon>
    </lineage>
</organism>
<protein>
    <submittedName>
        <fullName evidence="3">CAZy families GH39 protein</fullName>
    </submittedName>
</protein>
<feature type="non-terminal residue" evidence="3">
    <location>
        <position position="137"/>
    </location>
</feature>
<accession>A0A060BT11</accession>
<dbReference type="SUPFAM" id="SSF49265">
    <property type="entry name" value="Fibronectin type III"/>
    <property type="match status" value="1"/>
</dbReference>
<feature type="region of interest" description="Disordered" evidence="2">
    <location>
        <begin position="115"/>
        <end position="137"/>
    </location>
</feature>
<keyword evidence="1" id="KW-0378">Hydrolase</keyword>
<dbReference type="Gene3D" id="2.60.40.10">
    <property type="entry name" value="Immunoglobulins"/>
    <property type="match status" value="1"/>
</dbReference>
<dbReference type="InterPro" id="IPR013783">
    <property type="entry name" value="Ig-like_fold"/>
</dbReference>
<evidence type="ECO:0000256" key="2">
    <source>
        <dbReference type="SAM" id="MobiDB-lite"/>
    </source>
</evidence>
<keyword evidence="1" id="KW-0326">Glycosidase</keyword>
<proteinExistence type="predicted"/>
<evidence type="ECO:0000313" key="3">
    <source>
        <dbReference type="EMBL" id="AIA85817.1"/>
    </source>
</evidence>
<name>A0A060BT11_9ACTN</name>
<reference evidence="3" key="1">
    <citation type="journal article" date="2013" name="Environ. Microbiol.">
        <title>Seasonally variable intestinal metagenomes of the red palm weevil (Rhynchophorus ferrugineus).</title>
        <authorList>
            <person name="Jia S."/>
            <person name="Zhang X."/>
            <person name="Zhang G."/>
            <person name="Yin A."/>
            <person name="Zhang S."/>
            <person name="Li F."/>
            <person name="Wang L."/>
            <person name="Zhao D."/>
            <person name="Yun Q."/>
            <person name="Tala"/>
            <person name="Wang J."/>
            <person name="Sun G."/>
            <person name="Baabdullah M."/>
            <person name="Yu X."/>
            <person name="Hu S."/>
            <person name="Al-Mssallem I.S."/>
            <person name="Yu J."/>
        </authorList>
    </citation>
    <scope>NUCLEOTIDE SEQUENCE</scope>
</reference>
<dbReference type="GO" id="GO:0005975">
    <property type="term" value="P:carbohydrate metabolic process"/>
    <property type="evidence" value="ECO:0007669"/>
    <property type="project" value="UniProtKB-ARBA"/>
</dbReference>